<proteinExistence type="predicted"/>
<reference evidence="2" key="1">
    <citation type="submission" date="2016-01" db="EMBL/GenBank/DDBJ databases">
        <title>Isolation and Characterization of Enterobacteria phage CBB.</title>
        <authorList>
            <person name="Buttimer C.T.H."/>
            <person name="Hendrix H."/>
            <person name="Alexandre H."/>
            <person name="O'Mahony J."/>
            <person name="Lavigne R."/>
            <person name="Coffey A."/>
        </authorList>
    </citation>
    <scope>NUCLEOTIDE SEQUENCE [LARGE SCALE GENOMIC DNA]</scope>
</reference>
<name>A0A1L2CV83_9CAUD</name>
<gene>
    <name evidence="1" type="ORF">CBB_379</name>
</gene>
<dbReference type="EMBL" id="KU574722">
    <property type="protein sequence ID" value="AMM43942.1"/>
    <property type="molecule type" value="Genomic_DNA"/>
</dbReference>
<organism evidence="1 2">
    <name type="scientific">Pectobacterium phage vB_PcaM_CBB</name>
    <dbReference type="NCBI Taxonomy" id="2772511"/>
    <lineage>
        <taxon>Viruses</taxon>
        <taxon>Duplodnaviria</taxon>
        <taxon>Heunggongvirae</taxon>
        <taxon>Uroviricota</taxon>
        <taxon>Caudoviricetes</taxon>
        <taxon>Mimasvirus</taxon>
        <taxon>Mimasvirus CBB</taxon>
    </lineage>
</organism>
<evidence type="ECO:0000313" key="1">
    <source>
        <dbReference type="EMBL" id="AMM43942.1"/>
    </source>
</evidence>
<evidence type="ECO:0000313" key="2">
    <source>
        <dbReference type="Proteomes" id="UP000223891"/>
    </source>
</evidence>
<accession>A0A1L2CV83</accession>
<protein>
    <submittedName>
        <fullName evidence="1">Uncharacterized protein</fullName>
    </submittedName>
</protein>
<keyword evidence="2" id="KW-1185">Reference proteome</keyword>
<dbReference type="Proteomes" id="UP000223891">
    <property type="component" value="Segment"/>
</dbReference>
<sequence length="110" mass="12835">MTVQELIEELLRYNLEDEVVIGASYTFITAGQRPSTNVIGTQKGFDWDRGKIFIRTEPHLVQLNNYQYGEFCKEIREHDWIRSDIHRGIKPRGVIPPMFNPTAPENKTEE</sequence>